<organism evidence="2 3">
    <name type="scientific">Polyplosphaeria fusca</name>
    <dbReference type="NCBI Taxonomy" id="682080"/>
    <lineage>
        <taxon>Eukaryota</taxon>
        <taxon>Fungi</taxon>
        <taxon>Dikarya</taxon>
        <taxon>Ascomycota</taxon>
        <taxon>Pezizomycotina</taxon>
        <taxon>Dothideomycetes</taxon>
        <taxon>Pleosporomycetidae</taxon>
        <taxon>Pleosporales</taxon>
        <taxon>Tetraplosphaeriaceae</taxon>
        <taxon>Polyplosphaeria</taxon>
    </lineage>
</organism>
<dbReference type="Proteomes" id="UP000799444">
    <property type="component" value="Unassembled WGS sequence"/>
</dbReference>
<keyword evidence="3" id="KW-1185">Reference proteome</keyword>
<comment type="caution">
    <text evidence="2">The sequence shown here is derived from an EMBL/GenBank/DDBJ whole genome shotgun (WGS) entry which is preliminary data.</text>
</comment>
<keyword evidence="1" id="KW-0812">Transmembrane</keyword>
<keyword evidence="1" id="KW-0472">Membrane</keyword>
<dbReference type="EMBL" id="ML996336">
    <property type="protein sequence ID" value="KAF2727377.1"/>
    <property type="molecule type" value="Genomic_DNA"/>
</dbReference>
<protein>
    <submittedName>
        <fullName evidence="2">Uncharacterized protein</fullName>
    </submittedName>
</protein>
<proteinExistence type="predicted"/>
<evidence type="ECO:0000313" key="2">
    <source>
        <dbReference type="EMBL" id="KAF2727377.1"/>
    </source>
</evidence>
<accession>A0A9P4UT26</accession>
<reference evidence="2" key="1">
    <citation type="journal article" date="2020" name="Stud. Mycol.">
        <title>101 Dothideomycetes genomes: a test case for predicting lifestyles and emergence of pathogens.</title>
        <authorList>
            <person name="Haridas S."/>
            <person name="Albert R."/>
            <person name="Binder M."/>
            <person name="Bloem J."/>
            <person name="Labutti K."/>
            <person name="Salamov A."/>
            <person name="Andreopoulos B."/>
            <person name="Baker S."/>
            <person name="Barry K."/>
            <person name="Bills G."/>
            <person name="Bluhm B."/>
            <person name="Cannon C."/>
            <person name="Castanera R."/>
            <person name="Culley D."/>
            <person name="Daum C."/>
            <person name="Ezra D."/>
            <person name="Gonzalez J."/>
            <person name="Henrissat B."/>
            <person name="Kuo A."/>
            <person name="Liang C."/>
            <person name="Lipzen A."/>
            <person name="Lutzoni F."/>
            <person name="Magnuson J."/>
            <person name="Mondo S."/>
            <person name="Nolan M."/>
            <person name="Ohm R."/>
            <person name="Pangilinan J."/>
            <person name="Park H.-J."/>
            <person name="Ramirez L."/>
            <person name="Alfaro M."/>
            <person name="Sun H."/>
            <person name="Tritt A."/>
            <person name="Yoshinaga Y."/>
            <person name="Zwiers L.-H."/>
            <person name="Turgeon B."/>
            <person name="Goodwin S."/>
            <person name="Spatafora J."/>
            <person name="Crous P."/>
            <person name="Grigoriev I."/>
        </authorList>
    </citation>
    <scope>NUCLEOTIDE SEQUENCE</scope>
    <source>
        <strain evidence="2">CBS 125425</strain>
    </source>
</reference>
<evidence type="ECO:0000256" key="1">
    <source>
        <dbReference type="SAM" id="Phobius"/>
    </source>
</evidence>
<feature type="transmembrane region" description="Helical" evidence="1">
    <location>
        <begin position="20"/>
        <end position="38"/>
    </location>
</feature>
<gene>
    <name evidence="2" type="ORF">EJ04DRAFT_139635</name>
</gene>
<name>A0A9P4UT26_9PLEO</name>
<sequence>MKDQIHVTARINSHGRNISILPLIQIIGVVAIEIQFMVTVREDGIETLRIYLWLKIV</sequence>
<evidence type="ECO:0000313" key="3">
    <source>
        <dbReference type="Proteomes" id="UP000799444"/>
    </source>
</evidence>
<dbReference type="AlphaFoldDB" id="A0A9P4UT26"/>
<keyword evidence="1" id="KW-1133">Transmembrane helix</keyword>